<dbReference type="InterPro" id="IPR041171">
    <property type="entry name" value="SDR_Ig"/>
</dbReference>
<evidence type="ECO:0000256" key="3">
    <source>
        <dbReference type="ARBA" id="ARBA00022525"/>
    </source>
</evidence>
<evidence type="ECO:0000256" key="5">
    <source>
        <dbReference type="ARBA" id="ARBA00023088"/>
    </source>
</evidence>
<dbReference type="RefSeq" id="WP_124933923.1">
    <property type="nucleotide sequence ID" value="NZ_RQZC01000011.1"/>
</dbReference>
<feature type="signal peptide" evidence="8">
    <location>
        <begin position="1"/>
        <end position="37"/>
    </location>
</feature>
<feature type="region of interest" description="Disordered" evidence="6">
    <location>
        <begin position="495"/>
        <end position="576"/>
    </location>
</feature>
<dbReference type="Gene3D" id="2.60.40.1280">
    <property type="match status" value="1"/>
</dbReference>
<organism evidence="10 11">
    <name type="scientific">Actinomyces bowdenii</name>
    <dbReference type="NCBI Taxonomy" id="131109"/>
    <lineage>
        <taxon>Bacteria</taxon>
        <taxon>Bacillati</taxon>
        <taxon>Actinomycetota</taxon>
        <taxon>Actinomycetes</taxon>
        <taxon>Actinomycetales</taxon>
        <taxon>Actinomycetaceae</taxon>
        <taxon>Actinomyces</taxon>
    </lineage>
</organism>
<dbReference type="GO" id="GO:0007155">
    <property type="term" value="P:cell adhesion"/>
    <property type="evidence" value="ECO:0007669"/>
    <property type="project" value="InterPro"/>
</dbReference>
<dbReference type="InterPro" id="IPR011252">
    <property type="entry name" value="Fibrogen-bd_dom1"/>
</dbReference>
<dbReference type="InterPro" id="IPR008966">
    <property type="entry name" value="Adhesion_dom_sf"/>
</dbReference>
<feature type="chain" id="PRO_5017982135" evidence="8">
    <location>
        <begin position="38"/>
        <end position="615"/>
    </location>
</feature>
<keyword evidence="2" id="KW-0134">Cell wall</keyword>
<evidence type="ECO:0000256" key="7">
    <source>
        <dbReference type="SAM" id="Phobius"/>
    </source>
</evidence>
<feature type="domain" description="Gram-positive cocci surface proteins LPxTG" evidence="9">
    <location>
        <begin position="581"/>
        <end position="615"/>
    </location>
</feature>
<dbReference type="SUPFAM" id="SSF49401">
    <property type="entry name" value="Bacterial adhesins"/>
    <property type="match status" value="1"/>
</dbReference>
<proteinExistence type="predicted"/>
<name>A0A3P1V6K3_9ACTO</name>
<protein>
    <submittedName>
        <fullName evidence="10">Peptidase</fullName>
    </submittedName>
</protein>
<accession>A0A3P1V6K3</accession>
<dbReference type="AlphaFoldDB" id="A0A3P1V6K3"/>
<feature type="transmembrane region" description="Helical" evidence="7">
    <location>
        <begin position="588"/>
        <end position="610"/>
    </location>
</feature>
<dbReference type="OrthoDB" id="3257943at2"/>
<evidence type="ECO:0000256" key="2">
    <source>
        <dbReference type="ARBA" id="ARBA00022512"/>
    </source>
</evidence>
<keyword evidence="3" id="KW-0964">Secreted</keyword>
<evidence type="ECO:0000256" key="6">
    <source>
        <dbReference type="SAM" id="MobiDB-lite"/>
    </source>
</evidence>
<dbReference type="PROSITE" id="PS50847">
    <property type="entry name" value="GRAM_POS_ANCHORING"/>
    <property type="match status" value="1"/>
</dbReference>
<keyword evidence="4 8" id="KW-0732">Signal</keyword>
<feature type="compositionally biased region" description="Low complexity" evidence="6">
    <location>
        <begin position="557"/>
        <end position="569"/>
    </location>
</feature>
<evidence type="ECO:0000256" key="4">
    <source>
        <dbReference type="ARBA" id="ARBA00022729"/>
    </source>
</evidence>
<dbReference type="InterPro" id="IPR057686">
    <property type="entry name" value="DUF7926"/>
</dbReference>
<sequence length="615" mass="64308">MPIQLPLPRRKYAAAVLAAVLLMLGGLVALLTPAAHADQNTGVKVTFEPLVLADKDGQEFPGEPAHQEDPVRMRFAWDASAANPQPGESFSITLPAEYRYREIGRKDDLILGNGTKVGDCVTTSDTLTCTFNTAISAATELKGSGNQMIVAQKVTQTNKTSFDANGTQTEIFHPNNEPILPIAWVEKDLGKYANSLKRESTSLTWHIQFSGTTIANHLKAADGTVSTVTFTDVAGGGQALNPDLGSWYVRVNPEKYGGGADGYFDVAKADGTVMTADHGAFTLTPTIGDDGMTASVTLTRTDGAFEPNANYEIVYQSLAEGGRIVPGKVYTNSATLKGGAGTTVNAQMSYKDPISYDVQLTQGFGSFGIKKYITGAHQDRVTDSTKVTVTVAYELPKGTTEKDYPSWTGKPPANPYTIEIAAGQQQAADTLYQFPKGTVITLTEQTSPGALPAPLVWGTRTFSINGTETPDTATLTVGESVTPVGLYNEVVEEVPPVVPSPEPSATPEPSPEPSATPEPSPEPSATPEPSPEPTPSLVPDPAPSQDPSPSASPAPSPSGSAVPVPTPSAMTTAPVQTTGSLARTGANALVALLISGGVLTTGALALALAARRRAE</sequence>
<keyword evidence="7" id="KW-0812">Transmembrane</keyword>
<evidence type="ECO:0000313" key="11">
    <source>
        <dbReference type="Proteomes" id="UP000271272"/>
    </source>
</evidence>
<dbReference type="Pfam" id="PF17961">
    <property type="entry name" value="Big_8"/>
    <property type="match status" value="1"/>
</dbReference>
<keyword evidence="5" id="KW-0572">Peptidoglycan-anchor</keyword>
<evidence type="ECO:0000259" key="9">
    <source>
        <dbReference type="PROSITE" id="PS50847"/>
    </source>
</evidence>
<dbReference type="Pfam" id="PF25548">
    <property type="entry name" value="DUF7926"/>
    <property type="match status" value="1"/>
</dbReference>
<evidence type="ECO:0000313" key="10">
    <source>
        <dbReference type="EMBL" id="RRD29110.1"/>
    </source>
</evidence>
<keyword evidence="7" id="KW-0472">Membrane</keyword>
<keyword evidence="11" id="KW-1185">Reference proteome</keyword>
<dbReference type="InterPro" id="IPR019931">
    <property type="entry name" value="LPXTG_anchor"/>
</dbReference>
<keyword evidence="7" id="KW-1133">Transmembrane helix</keyword>
<feature type="compositionally biased region" description="Pro residues" evidence="6">
    <location>
        <begin position="496"/>
        <end position="556"/>
    </location>
</feature>
<comment type="caution">
    <text evidence="10">The sequence shown here is derived from an EMBL/GenBank/DDBJ whole genome shotgun (WGS) entry which is preliminary data.</text>
</comment>
<dbReference type="EMBL" id="RQZC01000011">
    <property type="protein sequence ID" value="RRD29110.1"/>
    <property type="molecule type" value="Genomic_DNA"/>
</dbReference>
<dbReference type="Proteomes" id="UP000271272">
    <property type="component" value="Unassembled WGS sequence"/>
</dbReference>
<gene>
    <name evidence="10" type="ORF">EII10_07700</name>
</gene>
<evidence type="ECO:0000256" key="1">
    <source>
        <dbReference type="ARBA" id="ARBA00004168"/>
    </source>
</evidence>
<comment type="subcellular location">
    <subcellularLocation>
        <location evidence="1">Secreted</location>
        <location evidence="1">Cell wall</location>
        <topology evidence="1">Peptidoglycan-anchor</topology>
    </subcellularLocation>
</comment>
<evidence type="ECO:0000256" key="8">
    <source>
        <dbReference type="SAM" id="SignalP"/>
    </source>
</evidence>
<reference evidence="10 11" key="1">
    <citation type="submission" date="2018-11" db="EMBL/GenBank/DDBJ databases">
        <title>Genomes From Bacteria Associated with the Canine Oral Cavity: a Test Case for Automated Genome-Based Taxonomic Assignment.</title>
        <authorList>
            <person name="Coil D.A."/>
            <person name="Jospin G."/>
            <person name="Darling A.E."/>
            <person name="Wallis C."/>
            <person name="Davis I.J."/>
            <person name="Harris S."/>
            <person name="Eisen J.A."/>
            <person name="Holcombe L.J."/>
            <person name="O'Flynn C."/>
        </authorList>
    </citation>
    <scope>NUCLEOTIDE SEQUENCE [LARGE SCALE GENOMIC DNA]</scope>
    <source>
        <strain evidence="10 11">OH5050</strain>
    </source>
</reference>